<keyword evidence="2" id="KW-1185">Reference proteome</keyword>
<organism evidence="1 2">
    <name type="scientific">Mycena metata</name>
    <dbReference type="NCBI Taxonomy" id="1033252"/>
    <lineage>
        <taxon>Eukaryota</taxon>
        <taxon>Fungi</taxon>
        <taxon>Dikarya</taxon>
        <taxon>Basidiomycota</taxon>
        <taxon>Agaricomycotina</taxon>
        <taxon>Agaricomycetes</taxon>
        <taxon>Agaricomycetidae</taxon>
        <taxon>Agaricales</taxon>
        <taxon>Marasmiineae</taxon>
        <taxon>Mycenaceae</taxon>
        <taxon>Mycena</taxon>
    </lineage>
</organism>
<sequence length="230" mass="25201">MDTVRTYIHRMCGIHGKPNPAPVIGNRYRGKASGFHSTLLLCVPPLGHTASHESSQRFGSAETESYSLYMARKRSAKGEKAKKGLTNYKTCHCKDTCDMLDDDLLPFPLSQQYANSHSAALNLENEANWDYLEELSDAGSDDEPPVQGNLFHNDEQAFDIASTASSASAGPALCSDVDLDEWRGFDEFQDLDEQISLEEMMDVLDDMVGSTTSSVWTLRLGGGTSVSLAH</sequence>
<accession>A0AAD7N4S2</accession>
<dbReference type="EMBL" id="JARKIB010000087">
    <property type="protein sequence ID" value="KAJ7744383.1"/>
    <property type="molecule type" value="Genomic_DNA"/>
</dbReference>
<dbReference type="Proteomes" id="UP001215598">
    <property type="component" value="Unassembled WGS sequence"/>
</dbReference>
<evidence type="ECO:0000313" key="2">
    <source>
        <dbReference type="Proteomes" id="UP001215598"/>
    </source>
</evidence>
<gene>
    <name evidence="1" type="ORF">B0H16DRAFT_1857876</name>
</gene>
<comment type="caution">
    <text evidence="1">The sequence shown here is derived from an EMBL/GenBank/DDBJ whole genome shotgun (WGS) entry which is preliminary data.</text>
</comment>
<name>A0AAD7N4S2_9AGAR</name>
<evidence type="ECO:0000313" key="1">
    <source>
        <dbReference type="EMBL" id="KAJ7744383.1"/>
    </source>
</evidence>
<reference evidence="1" key="1">
    <citation type="submission" date="2023-03" db="EMBL/GenBank/DDBJ databases">
        <title>Massive genome expansion in bonnet fungi (Mycena s.s.) driven by repeated elements and novel gene families across ecological guilds.</title>
        <authorList>
            <consortium name="Lawrence Berkeley National Laboratory"/>
            <person name="Harder C.B."/>
            <person name="Miyauchi S."/>
            <person name="Viragh M."/>
            <person name="Kuo A."/>
            <person name="Thoen E."/>
            <person name="Andreopoulos B."/>
            <person name="Lu D."/>
            <person name="Skrede I."/>
            <person name="Drula E."/>
            <person name="Henrissat B."/>
            <person name="Morin E."/>
            <person name="Kohler A."/>
            <person name="Barry K."/>
            <person name="LaButti K."/>
            <person name="Morin E."/>
            <person name="Salamov A."/>
            <person name="Lipzen A."/>
            <person name="Mereny Z."/>
            <person name="Hegedus B."/>
            <person name="Baldrian P."/>
            <person name="Stursova M."/>
            <person name="Weitz H."/>
            <person name="Taylor A."/>
            <person name="Grigoriev I.V."/>
            <person name="Nagy L.G."/>
            <person name="Martin F."/>
            <person name="Kauserud H."/>
        </authorList>
    </citation>
    <scope>NUCLEOTIDE SEQUENCE</scope>
    <source>
        <strain evidence="1">CBHHK182m</strain>
    </source>
</reference>
<proteinExistence type="predicted"/>
<dbReference type="AlphaFoldDB" id="A0AAD7N4S2"/>
<protein>
    <submittedName>
        <fullName evidence="1">Uncharacterized protein</fullName>
    </submittedName>
</protein>